<dbReference type="AlphaFoldDB" id="A0AA90YQZ2"/>
<reference evidence="2" key="1">
    <citation type="submission" date="2019-12" db="EMBL/GenBank/DDBJ databases">
        <title>Ruegeria JWLKs population differentiation of coral mucus and skeleton niches.</title>
        <authorList>
            <person name="Luo D."/>
        </authorList>
    </citation>
    <scope>NUCLEOTIDE SEQUENCE</scope>
    <source>
        <strain evidence="2">HKCCD6181</strain>
    </source>
</reference>
<dbReference type="RefSeq" id="WP_171328194.1">
    <property type="nucleotide sequence ID" value="NZ_WVRA01000001.1"/>
</dbReference>
<accession>A0AA90YQZ2</accession>
<evidence type="ECO:0000313" key="3">
    <source>
        <dbReference type="Proteomes" id="UP000597886"/>
    </source>
</evidence>
<comment type="caution">
    <text evidence="2">The sequence shown here is derived from an EMBL/GenBank/DDBJ whole genome shotgun (WGS) entry which is preliminary data.</text>
</comment>
<evidence type="ECO:0000259" key="1">
    <source>
        <dbReference type="Pfam" id="PF00583"/>
    </source>
</evidence>
<dbReference type="InterPro" id="IPR000182">
    <property type="entry name" value="GNAT_dom"/>
</dbReference>
<dbReference type="EMBL" id="WVRA01000001">
    <property type="protein sequence ID" value="NOE16936.1"/>
    <property type="molecule type" value="Genomic_DNA"/>
</dbReference>
<feature type="domain" description="N-acetyltransferase" evidence="1">
    <location>
        <begin position="43"/>
        <end position="117"/>
    </location>
</feature>
<dbReference type="CDD" id="cd04301">
    <property type="entry name" value="NAT_SF"/>
    <property type="match status" value="1"/>
</dbReference>
<dbReference type="GO" id="GO:0016747">
    <property type="term" value="F:acyltransferase activity, transferring groups other than amino-acyl groups"/>
    <property type="evidence" value="ECO:0007669"/>
    <property type="project" value="InterPro"/>
</dbReference>
<dbReference type="Proteomes" id="UP000597886">
    <property type="component" value="Unassembled WGS sequence"/>
</dbReference>
<evidence type="ECO:0000313" key="2">
    <source>
        <dbReference type="EMBL" id="NOE16936.1"/>
    </source>
</evidence>
<gene>
    <name evidence="2" type="ORF">GS634_02210</name>
</gene>
<dbReference type="InterPro" id="IPR016181">
    <property type="entry name" value="Acyl_CoA_acyltransferase"/>
</dbReference>
<sequence>MDFSTGLTRDPSEVIRLFAGVFSASEGPEEGAAIGGFVRELLNSTPPEDILVCTAQHDHELLGCAIFSRMTFSQDTRNVFILSPMAVQTGRQKTGIGQALISYGLDRLRAAGVDVALTYGDPAYYCKTGFVQITEDTAQPPLKLSHPHGWLGQALDGFDLKPLKGPSRCVSALNNPLLW</sequence>
<dbReference type="Gene3D" id="3.40.630.30">
    <property type="match status" value="1"/>
</dbReference>
<dbReference type="Pfam" id="PF00583">
    <property type="entry name" value="Acetyltransf_1"/>
    <property type="match status" value="1"/>
</dbReference>
<proteinExistence type="predicted"/>
<dbReference type="SUPFAM" id="SSF55729">
    <property type="entry name" value="Acyl-CoA N-acyltransferases (Nat)"/>
    <property type="match status" value="1"/>
</dbReference>
<organism evidence="2 3">
    <name type="scientific">Ruegeria atlantica</name>
    <dbReference type="NCBI Taxonomy" id="81569"/>
    <lineage>
        <taxon>Bacteria</taxon>
        <taxon>Pseudomonadati</taxon>
        <taxon>Pseudomonadota</taxon>
        <taxon>Alphaproteobacteria</taxon>
        <taxon>Rhodobacterales</taxon>
        <taxon>Roseobacteraceae</taxon>
        <taxon>Ruegeria</taxon>
    </lineage>
</organism>
<name>A0AA90YQZ2_9RHOB</name>
<protein>
    <submittedName>
        <fullName evidence="2">GNAT family N-acetyltransferase</fullName>
    </submittedName>
</protein>